<dbReference type="GO" id="GO:0019013">
    <property type="term" value="C:viral nucleocapsid"/>
    <property type="evidence" value="ECO:0007669"/>
    <property type="project" value="UniProtKB-UniRule"/>
</dbReference>
<evidence type="ECO:0000259" key="12">
    <source>
        <dbReference type="PROSITE" id="PS51928"/>
    </source>
</evidence>
<evidence type="ECO:0000256" key="5">
    <source>
        <dbReference type="ARBA" id="ARBA00022884"/>
    </source>
</evidence>
<dbReference type="InterPro" id="IPR037179">
    <property type="entry name" value="Nucleocapsid_C"/>
</dbReference>
<protein>
    <recommendedName>
        <fullName evidence="10">Nucleoprotein</fullName>
    </recommendedName>
    <alternativeName>
        <fullName evidence="10">Nucleocapsid protein</fullName>
        <shortName evidence="10">NC</shortName>
        <shortName evidence="10">Protein N</shortName>
    </alternativeName>
</protein>
<feature type="domain" description="CoV N NTD" evidence="12">
    <location>
        <begin position="62"/>
        <end position="186"/>
    </location>
</feature>
<keyword evidence="10" id="KW-1040">Host Golgi apparatus</keyword>
<feature type="compositionally biased region" description="Acidic residues" evidence="11">
    <location>
        <begin position="420"/>
        <end position="438"/>
    </location>
</feature>
<dbReference type="InterPro" id="IPR043505">
    <property type="entry name" value="NCAP_bCoV"/>
</dbReference>
<comment type="function">
    <text evidence="10">Packages the positive strand viral genome RNA into a helical ribonucleocapsid (RNP) and plays a fundamental role during virion assembly through its interactions with the viral genome and membrane protein M. Plays an important role in enhancing the efficiency of subgenomic viral RNA transcription as well as viral replication.</text>
</comment>
<dbReference type="Pfam" id="PF00937">
    <property type="entry name" value="CoV_nucleocap"/>
    <property type="match status" value="1"/>
</dbReference>
<organismHost>
    <name type="scientific">Rousettus leschenaultii</name>
    <name type="common">Leschenault's rousette</name>
    <name type="synonym">Pteropus leschenaultii</name>
    <dbReference type="NCBI Taxonomy" id="9408"/>
</organismHost>
<comment type="PTM">
    <text evidence="10">ADP-ribosylated. The ADP-ribosylation is retained in the virion during infection.</text>
</comment>
<keyword evidence="7 10" id="KW-0543">Viral nucleoprotein</keyword>
<feature type="region of interest" description="Disordered" evidence="11">
    <location>
        <begin position="416"/>
        <end position="470"/>
    </location>
</feature>
<dbReference type="HAMAP" id="MF_04096">
    <property type="entry name" value="BETA_CORONA_NCAP"/>
    <property type="match status" value="1"/>
</dbReference>
<feature type="modified residue" description="Phosphothreonine; by host" evidence="10">
    <location>
        <position position="453"/>
    </location>
</feature>
<evidence type="ECO:0000313" key="14">
    <source>
        <dbReference type="EMBL" id="AVP25400.1"/>
    </source>
</evidence>
<comment type="caution">
    <text evidence="10">Lacks conserved residue(s) required for the propagation of feature annotation.</text>
</comment>
<feature type="domain" description="CoV N CTD" evidence="13">
    <location>
        <begin position="261"/>
        <end position="378"/>
    </location>
</feature>
<proteinExistence type="evidence at transcript level"/>
<dbReference type="GO" id="GO:1990904">
    <property type="term" value="C:ribonucleoprotein complex"/>
    <property type="evidence" value="ECO:0007669"/>
    <property type="project" value="UniProtKB-KW"/>
</dbReference>
<gene>
    <name evidence="10" type="primary">N</name>
</gene>
<name>A0A2P1M5I8_BCHK9</name>
<feature type="region of interest" description="Disordered" evidence="11">
    <location>
        <begin position="268"/>
        <end position="293"/>
    </location>
</feature>
<keyword evidence="3 10" id="KW-0013">ADP-ribosylation</keyword>
<dbReference type="GO" id="GO:0043657">
    <property type="term" value="C:host cell"/>
    <property type="evidence" value="ECO:0007669"/>
    <property type="project" value="UniProtKB-SubCell"/>
</dbReference>
<dbReference type="InterPro" id="IPR044344">
    <property type="entry name" value="N_prot_C_CoV"/>
</dbReference>
<feature type="compositionally biased region" description="Low complexity" evidence="11">
    <location>
        <begin position="189"/>
        <end position="229"/>
    </location>
</feature>
<keyword evidence="4 10" id="KW-0946">Virion</keyword>
<keyword evidence="8 10" id="KW-0804">Transcription</keyword>
<feature type="region of interest" description="Disordered" evidence="11">
    <location>
        <begin position="182"/>
        <end position="230"/>
    </location>
</feature>
<dbReference type="InterPro" id="IPR044345">
    <property type="entry name" value="N_prot_N_CoV"/>
</dbReference>
<dbReference type="GO" id="GO:0044172">
    <property type="term" value="C:host cell endoplasmic reticulum-Golgi intermediate compartment"/>
    <property type="evidence" value="ECO:0007669"/>
    <property type="project" value="UniProtKB-SubCell"/>
</dbReference>
<keyword evidence="6 10" id="KW-0805">Transcription regulation</keyword>
<evidence type="ECO:0000256" key="9">
    <source>
        <dbReference type="ARBA" id="ARBA00023274"/>
    </source>
</evidence>
<evidence type="ECO:0000256" key="11">
    <source>
        <dbReference type="SAM" id="MobiDB-lite"/>
    </source>
</evidence>
<dbReference type="GO" id="GO:0003723">
    <property type="term" value="F:RNA binding"/>
    <property type="evidence" value="ECO:0007669"/>
    <property type="project" value="UniProtKB-UniRule"/>
</dbReference>
<feature type="compositionally biased region" description="Basic and acidic residues" evidence="11">
    <location>
        <begin position="18"/>
        <end position="33"/>
    </location>
</feature>
<evidence type="ECO:0000256" key="4">
    <source>
        <dbReference type="ARBA" id="ARBA00022844"/>
    </source>
</evidence>
<evidence type="ECO:0000256" key="7">
    <source>
        <dbReference type="ARBA" id="ARBA00023086"/>
    </source>
</evidence>
<dbReference type="GO" id="GO:0044177">
    <property type="term" value="C:host cell Golgi apparatus"/>
    <property type="evidence" value="ECO:0007669"/>
    <property type="project" value="UniProtKB-SubCell"/>
</dbReference>
<accession>A0A2P1M5I8</accession>
<evidence type="ECO:0000259" key="13">
    <source>
        <dbReference type="PROSITE" id="PS51929"/>
    </source>
</evidence>
<dbReference type="CDD" id="cd21595">
    <property type="entry name" value="CoV_N-CTD"/>
    <property type="match status" value="1"/>
</dbReference>
<dbReference type="SUPFAM" id="SSF110304">
    <property type="entry name" value="Coronavirus RNA-binding domain"/>
    <property type="match status" value="1"/>
</dbReference>
<dbReference type="CDD" id="cd21554">
    <property type="entry name" value="CoV_N-NTD"/>
    <property type="match status" value="1"/>
</dbReference>
<evidence type="ECO:0000256" key="6">
    <source>
        <dbReference type="ARBA" id="ARBA00023015"/>
    </source>
</evidence>
<evidence type="ECO:0000256" key="8">
    <source>
        <dbReference type="ARBA" id="ARBA00023163"/>
    </source>
</evidence>
<evidence type="ECO:0000256" key="3">
    <source>
        <dbReference type="ARBA" id="ARBA00022765"/>
    </source>
</evidence>
<evidence type="ECO:0000256" key="10">
    <source>
        <dbReference type="HAMAP-Rule" id="MF_04096"/>
    </source>
</evidence>
<dbReference type="InterPro" id="IPR037195">
    <property type="entry name" value="Nucleocapsid_N"/>
</dbReference>
<keyword evidence="5 10" id="KW-0694">RNA-binding</keyword>
<dbReference type="PROSITE" id="PS51928">
    <property type="entry name" value="COV_N_NTD"/>
    <property type="match status" value="1"/>
</dbReference>
<keyword evidence="2 10" id="KW-0597">Phosphoprotein</keyword>
<comment type="similarity">
    <text evidence="10">Belongs to the betacoronavirus nucleocapsid protein family.</text>
</comment>
<comment type="subunit">
    <text evidence="10">Homooligomer. Both monomeric and oligomeric forms interact with RNA. Interacts with protein M. Interacts with NSP3; this interaction serves to tether the genome to the newly translated replicase-transcriptase complex at a very early stage of infection.</text>
</comment>
<organism evidence="14">
    <name type="scientific">Bat coronavirus HKU9</name>
    <name type="common">BtCoV</name>
    <name type="synonym">BtCoV/HKU9</name>
    <dbReference type="NCBI Taxonomy" id="694006"/>
    <lineage>
        <taxon>Viruses</taxon>
        <taxon>Riboviria</taxon>
        <taxon>Orthornavirae</taxon>
        <taxon>Pisuviricota</taxon>
        <taxon>Pisoniviricetes</taxon>
        <taxon>Nidovirales</taxon>
        <taxon>Cornidovirineae</taxon>
        <taxon>Coronaviridae</taxon>
        <taxon>Orthocoronavirinae</taxon>
        <taxon>Betacoronavirus</taxon>
        <taxon>Nobecovirus</taxon>
        <taxon>Betacoronavirus rousetti</taxon>
    </lineage>
</organism>
<dbReference type="SUPFAM" id="SSF103068">
    <property type="entry name" value="Nucleocapsid protein dimerization domain"/>
    <property type="match status" value="1"/>
</dbReference>
<sequence length="470" mass="51950">MSGRNKPRPGSQSPKVTFKQESDGSDSESERRNGNRSGARPKNNNNRGGNSKPEKPKAAPPQNVSWFAPLVQTGKQELRFPRGQGVPISQGVDALYNHGYWLRTQRTFQKGGKPVMANPRWYFYYTGTGRFADARYGTKNPDLFWVGEEGANVNRIGDMGTRNPNNDAAIPVQLAEGIPKGFYAEGRNSRGNSRNSSRNSSRSSTRGNSRANSRGASPGRGAPSGGSSSEPWMAYLVQKLEALETKVNGTKPETKAPVQVTKNAAAENAKKLRHKRTPHKGSGVTANFGRRGPGELEGNFGDLEMLKLGADDPRFPAVAQMAPNAAAFMFMSHFSTRDEEDALWLNYRGAIKLPKSDPNFEQWTKLLEENLNAYKTFPPPAPKKDKKKKEEVSQEISIFEDASTGTDQPIVKVWVKDEGAQTDEEWLGGDDTVYEEEDDRPKTQRRHKKRSSTASRVTIADPMNATSERS</sequence>
<dbReference type="PROSITE" id="PS51929">
    <property type="entry name" value="COV_N_CTD"/>
    <property type="match status" value="1"/>
</dbReference>
<feature type="region of interest" description="Disordered" evidence="11">
    <location>
        <begin position="1"/>
        <end position="62"/>
    </location>
</feature>
<comment type="PTM">
    <text evidence="10">Phosphorylated on serine and threonine residues.</text>
</comment>
<evidence type="ECO:0000256" key="2">
    <source>
        <dbReference type="ARBA" id="ARBA00022553"/>
    </source>
</evidence>
<dbReference type="EMBL" id="MG762669">
    <property type="protein sequence ID" value="AVP25400.1"/>
    <property type="molecule type" value="mRNA"/>
</dbReference>
<keyword evidence="9 10" id="KW-0687">Ribonucleoprotein</keyword>
<evidence type="ECO:0000256" key="1">
    <source>
        <dbReference type="ARBA" id="ARBA00004340"/>
    </source>
</evidence>
<reference evidence="14" key="1">
    <citation type="journal article" date="2018" name="Virol. Sin.">
        <title>Longitudinal Surveillance of Betacoronaviruses in Fruit Bats in Yunnan Province, China During 2009-2016.</title>
        <authorList>
            <person name="Luo Y."/>
            <person name="Li B."/>
            <person name="Jiang R.D."/>
            <person name="Hu B.J."/>
            <person name="Luo D.S."/>
            <person name="Zhu G.J."/>
            <person name="Hu B."/>
            <person name="Liu H.Z."/>
            <person name="Zhang Y.Z."/>
            <person name="Yang X.L."/>
            <person name="Shi Z.L."/>
        </authorList>
    </citation>
    <scope>NUCLEOTIDE SEQUENCE</scope>
    <source>
        <strain evidence="14">Rousettus spp/Jinghong/2009</strain>
    </source>
</reference>
<comment type="subcellular location">
    <subcellularLocation>
        <location evidence="1">Host cell</location>
    </subcellularLocation>
    <subcellularLocation>
        <location evidence="10">Virion</location>
    </subcellularLocation>
    <subcellularLocation>
        <location evidence="10">Host endoplasmic reticulum-Golgi intermediate compartment</location>
    </subcellularLocation>
    <subcellularLocation>
        <location evidence="10">Host Golgi apparatus</location>
    </subcellularLocation>
    <text evidence="10">Located inside the virion, complexed with the viral RNA. Probably associates with ER-derived membranes where it participates in viral RNA synthesis and virus budding.</text>
</comment>
<dbReference type="InterPro" id="IPR001218">
    <property type="entry name" value="Nucleocap_CoV"/>
</dbReference>